<sequence length="222" mass="24920">MTAELGWRKALDGHFPPWIKVPYTVFVGLLVPVYWVAHGPANFLWFSDVALFGVLIVLWFEHRLLASMMALGVLLPELAWNVGFFGKLLTGTDVVGLAGYMFDPSIPLAVRGLSLFHVFLPPLLLWTVYRLGYDERALRAQTLLAWAVLPASALVATPENNVNWALGWGDHVPQPWMPGWLWVGFLMAAFPLVVYLPTDRLLRKWPGPRPGREDGPSRSPPR</sequence>
<evidence type="ECO:0000313" key="3">
    <source>
        <dbReference type="Proteomes" id="UP000218899"/>
    </source>
</evidence>
<organism evidence="2 3">
    <name type="scientific">Sulfurifustis variabilis</name>
    <dbReference type="NCBI Taxonomy" id="1675686"/>
    <lineage>
        <taxon>Bacteria</taxon>
        <taxon>Pseudomonadati</taxon>
        <taxon>Pseudomonadota</taxon>
        <taxon>Gammaproteobacteria</taxon>
        <taxon>Acidiferrobacterales</taxon>
        <taxon>Acidiferrobacteraceae</taxon>
        <taxon>Sulfurifustis</taxon>
    </lineage>
</organism>
<dbReference type="RefSeq" id="WP_197703272.1">
    <property type="nucleotide sequence ID" value="NZ_AP014936.1"/>
</dbReference>
<feature type="transmembrane region" description="Helical" evidence="1">
    <location>
        <begin position="21"/>
        <end position="37"/>
    </location>
</feature>
<evidence type="ECO:0000256" key="1">
    <source>
        <dbReference type="SAM" id="Phobius"/>
    </source>
</evidence>
<dbReference type="EMBL" id="AP014936">
    <property type="protein sequence ID" value="BAU50087.1"/>
    <property type="molecule type" value="Genomic_DNA"/>
</dbReference>
<keyword evidence="3" id="KW-1185">Reference proteome</keyword>
<gene>
    <name evidence="2" type="ORF">SVA_3551</name>
</gene>
<keyword evidence="1" id="KW-0812">Transmembrane</keyword>
<evidence type="ECO:0000313" key="2">
    <source>
        <dbReference type="EMBL" id="BAU50087.1"/>
    </source>
</evidence>
<name>A0A1B4VGU7_9GAMM</name>
<dbReference type="AlphaFoldDB" id="A0A1B4VGU7"/>
<dbReference type="KEGG" id="sva:SVA_3551"/>
<proteinExistence type="predicted"/>
<feature type="transmembrane region" description="Helical" evidence="1">
    <location>
        <begin position="106"/>
        <end position="126"/>
    </location>
</feature>
<keyword evidence="1" id="KW-0472">Membrane</keyword>
<feature type="transmembrane region" description="Helical" evidence="1">
    <location>
        <begin position="138"/>
        <end position="157"/>
    </location>
</feature>
<feature type="transmembrane region" description="Helical" evidence="1">
    <location>
        <begin position="177"/>
        <end position="196"/>
    </location>
</feature>
<feature type="transmembrane region" description="Helical" evidence="1">
    <location>
        <begin position="43"/>
        <end position="60"/>
    </location>
</feature>
<protein>
    <submittedName>
        <fullName evidence="2">Membrane protein</fullName>
    </submittedName>
</protein>
<reference evidence="2 3" key="1">
    <citation type="submission" date="2015-08" db="EMBL/GenBank/DDBJ databases">
        <title>Complete genome sequence of Sulfurifustis variabilis.</title>
        <authorList>
            <person name="Miura A."/>
            <person name="Kojima H."/>
            <person name="Fukui M."/>
        </authorList>
    </citation>
    <scope>NUCLEOTIDE SEQUENCE [LARGE SCALE GENOMIC DNA]</scope>
    <source>
        <strain evidence="3">skN76</strain>
    </source>
</reference>
<keyword evidence="1" id="KW-1133">Transmembrane helix</keyword>
<accession>A0A1B4VGU7</accession>
<dbReference type="Proteomes" id="UP000218899">
    <property type="component" value="Chromosome"/>
</dbReference>